<dbReference type="PANTHER" id="PTHR11054">
    <property type="entry name" value="6-PHOSPHOGLUCONOLACTONASE"/>
    <property type="match status" value="1"/>
</dbReference>
<evidence type="ECO:0000256" key="2">
    <source>
        <dbReference type="ARBA" id="ARBA00002681"/>
    </source>
</evidence>
<feature type="domain" description="Glucosamine/galactosamine-6-phosphate isomerase" evidence="8">
    <location>
        <begin position="13"/>
        <end position="207"/>
    </location>
</feature>
<evidence type="ECO:0000256" key="4">
    <source>
        <dbReference type="ARBA" id="ARBA00010662"/>
    </source>
</evidence>
<dbReference type="InterPro" id="IPR037171">
    <property type="entry name" value="NagB/RpiA_transferase-like"/>
</dbReference>
<dbReference type="PANTHER" id="PTHR11054:SF0">
    <property type="entry name" value="6-PHOSPHOGLUCONOLACTONASE"/>
    <property type="match status" value="1"/>
</dbReference>
<comment type="similarity">
    <text evidence="4 7">Belongs to the glucosamine/galactosamine-6-phosphate isomerase family. 6-phosphogluconolactonase subfamily.</text>
</comment>
<accession>A0A370DF60</accession>
<protein>
    <recommendedName>
        <fullName evidence="6 7">6-phosphogluconolactonase</fullName>
        <shortName evidence="7">6PGL</shortName>
        <ecNumber evidence="5 7">3.1.1.31</ecNumber>
    </recommendedName>
</protein>
<evidence type="ECO:0000256" key="1">
    <source>
        <dbReference type="ARBA" id="ARBA00000832"/>
    </source>
</evidence>
<comment type="pathway">
    <text evidence="3 7">Carbohydrate degradation; pentose phosphate pathway; D-ribulose 5-phosphate from D-glucose 6-phosphate (oxidative stage): step 2/3.</text>
</comment>
<evidence type="ECO:0000313" key="10">
    <source>
        <dbReference type="Proteomes" id="UP000254771"/>
    </source>
</evidence>
<sequence length="223" mass="24646">MAGERIIVDGARFVLTASQWIMDTIESVLQHNERCHLMLAGGGTPMPVYRKLSQQEIPWEKMTIFFGDERCVPPTHEASNYRAAVEALFPRGLPDDLILHRMHGEDDPETAAEAYEAILPEQIDILLLGLGEDGHTASLFPYSDALEEWQRRIIPVVGSKPPPQRLTITPAVVRSAKHTLMMVEGDGKADVVRRALEVGDVPATLADEATWLMDRAAALALSD</sequence>
<dbReference type="InterPro" id="IPR005900">
    <property type="entry name" value="6-phosphogluconolactonase_DevB"/>
</dbReference>
<dbReference type="Proteomes" id="UP000254771">
    <property type="component" value="Unassembled WGS sequence"/>
</dbReference>
<comment type="function">
    <text evidence="2 7">Hydrolysis of 6-phosphogluconolactone to 6-phosphogluconate.</text>
</comment>
<keyword evidence="7" id="KW-0378">Hydrolase</keyword>
<dbReference type="InterPro" id="IPR039104">
    <property type="entry name" value="6PGL"/>
</dbReference>
<gene>
    <name evidence="7 9" type="primary">pgl</name>
    <name evidence="9" type="ORF">DIZ78_13580</name>
</gene>
<keyword evidence="10" id="KW-1185">Reference proteome</keyword>
<dbReference type="InterPro" id="IPR006148">
    <property type="entry name" value="Glc/Gal-6P_isomerase"/>
</dbReference>
<dbReference type="NCBIfam" id="TIGR01198">
    <property type="entry name" value="pgl"/>
    <property type="match status" value="1"/>
</dbReference>
<dbReference type="AlphaFoldDB" id="A0A370DF60"/>
<evidence type="ECO:0000256" key="5">
    <source>
        <dbReference type="ARBA" id="ARBA00013198"/>
    </source>
</evidence>
<comment type="caution">
    <text evidence="9">The sequence shown here is derived from an EMBL/GenBank/DDBJ whole genome shotgun (WGS) entry which is preliminary data.</text>
</comment>
<dbReference type="EC" id="3.1.1.31" evidence="5 7"/>
<dbReference type="Gene3D" id="3.40.50.1360">
    <property type="match status" value="1"/>
</dbReference>
<dbReference type="EMBL" id="QFXE01000018">
    <property type="protein sequence ID" value="RDH83548.1"/>
    <property type="molecule type" value="Genomic_DNA"/>
</dbReference>
<comment type="catalytic activity">
    <reaction evidence="1 7">
        <text>6-phospho-D-glucono-1,5-lactone + H2O = 6-phospho-D-gluconate + H(+)</text>
        <dbReference type="Rhea" id="RHEA:12556"/>
        <dbReference type="ChEBI" id="CHEBI:15377"/>
        <dbReference type="ChEBI" id="CHEBI:15378"/>
        <dbReference type="ChEBI" id="CHEBI:57955"/>
        <dbReference type="ChEBI" id="CHEBI:58759"/>
        <dbReference type="EC" id="3.1.1.31"/>
    </reaction>
</comment>
<dbReference type="CDD" id="cd01400">
    <property type="entry name" value="6PGL"/>
    <property type="match status" value="1"/>
</dbReference>
<dbReference type="GO" id="GO:0017057">
    <property type="term" value="F:6-phosphogluconolactonase activity"/>
    <property type="evidence" value="ECO:0007669"/>
    <property type="project" value="UniProtKB-UniRule"/>
</dbReference>
<name>A0A370DF60_9GAMM</name>
<dbReference type="SUPFAM" id="SSF100950">
    <property type="entry name" value="NagB/RpiA/CoA transferase-like"/>
    <property type="match status" value="1"/>
</dbReference>
<dbReference type="UniPathway" id="UPA00115">
    <property type="reaction ID" value="UER00409"/>
</dbReference>
<evidence type="ECO:0000259" key="8">
    <source>
        <dbReference type="Pfam" id="PF01182"/>
    </source>
</evidence>
<organism evidence="9 10">
    <name type="scientific">endosymbiont of Escarpia spicata</name>
    <dbReference type="NCBI Taxonomy" id="2200908"/>
    <lineage>
        <taxon>Bacteria</taxon>
        <taxon>Pseudomonadati</taxon>
        <taxon>Pseudomonadota</taxon>
        <taxon>Gammaproteobacteria</taxon>
        <taxon>sulfur-oxidizing symbionts</taxon>
    </lineage>
</organism>
<evidence type="ECO:0000256" key="7">
    <source>
        <dbReference type="RuleBase" id="RU365095"/>
    </source>
</evidence>
<dbReference type="GO" id="GO:0005975">
    <property type="term" value="P:carbohydrate metabolic process"/>
    <property type="evidence" value="ECO:0007669"/>
    <property type="project" value="UniProtKB-UniRule"/>
</dbReference>
<evidence type="ECO:0000313" key="9">
    <source>
        <dbReference type="EMBL" id="RDH83548.1"/>
    </source>
</evidence>
<dbReference type="Pfam" id="PF01182">
    <property type="entry name" value="Glucosamine_iso"/>
    <property type="match status" value="1"/>
</dbReference>
<evidence type="ECO:0000256" key="6">
    <source>
        <dbReference type="ARBA" id="ARBA00020337"/>
    </source>
</evidence>
<proteinExistence type="inferred from homology"/>
<reference evidence="9 10" key="1">
    <citation type="journal article" date="2018" name="ISME J.">
        <title>Endosymbiont genomes yield clues of tubeworm success.</title>
        <authorList>
            <person name="Li Y."/>
            <person name="Liles M.R."/>
            <person name="Halanych K.M."/>
        </authorList>
    </citation>
    <scope>NUCLEOTIDE SEQUENCE [LARGE SCALE GENOMIC DNA]</scope>
    <source>
        <strain evidence="9">A1462</strain>
    </source>
</reference>
<evidence type="ECO:0000256" key="3">
    <source>
        <dbReference type="ARBA" id="ARBA00004961"/>
    </source>
</evidence>
<dbReference type="GO" id="GO:0006098">
    <property type="term" value="P:pentose-phosphate shunt"/>
    <property type="evidence" value="ECO:0007669"/>
    <property type="project" value="UniProtKB-UniPathway"/>
</dbReference>